<evidence type="ECO:0000256" key="4">
    <source>
        <dbReference type="ARBA" id="ARBA00023136"/>
    </source>
</evidence>
<evidence type="ECO:0000256" key="2">
    <source>
        <dbReference type="ARBA" id="ARBA00022692"/>
    </source>
</evidence>
<dbReference type="EMBL" id="CADILH010000005">
    <property type="protein sequence ID" value="CAB3933858.1"/>
    <property type="molecule type" value="Genomic_DNA"/>
</dbReference>
<evidence type="ECO:0000256" key="3">
    <source>
        <dbReference type="ARBA" id="ARBA00022989"/>
    </source>
</evidence>
<proteinExistence type="predicted"/>
<organism evidence="6 7">
    <name type="scientific">Achromobacter insolitus</name>
    <dbReference type="NCBI Taxonomy" id="217204"/>
    <lineage>
        <taxon>Bacteria</taxon>
        <taxon>Pseudomonadati</taxon>
        <taxon>Pseudomonadota</taxon>
        <taxon>Betaproteobacteria</taxon>
        <taxon>Burkholderiales</taxon>
        <taxon>Alcaligenaceae</taxon>
        <taxon>Achromobacter</taxon>
    </lineage>
</organism>
<comment type="subcellular location">
    <subcellularLocation>
        <location evidence="1">Membrane</location>
        <topology evidence="1">Multi-pass membrane protein</topology>
    </subcellularLocation>
</comment>
<dbReference type="GO" id="GO:0016020">
    <property type="term" value="C:membrane"/>
    <property type="evidence" value="ECO:0007669"/>
    <property type="project" value="UniProtKB-SubCell"/>
</dbReference>
<dbReference type="Pfam" id="PF07681">
    <property type="entry name" value="DoxX"/>
    <property type="match status" value="1"/>
</dbReference>
<evidence type="ECO:0000313" key="7">
    <source>
        <dbReference type="Proteomes" id="UP000494183"/>
    </source>
</evidence>
<evidence type="ECO:0008006" key="8">
    <source>
        <dbReference type="Google" id="ProtNLM"/>
    </source>
</evidence>
<dbReference type="KEGG" id="ais:BUW96_12360"/>
<feature type="transmembrane region" description="Helical" evidence="5">
    <location>
        <begin position="77"/>
        <end position="98"/>
    </location>
</feature>
<keyword evidence="3 5" id="KW-1133">Transmembrane helix</keyword>
<feature type="transmembrane region" description="Helical" evidence="5">
    <location>
        <begin position="52"/>
        <end position="72"/>
    </location>
</feature>
<dbReference type="AlphaFoldDB" id="A0A6S7F2Z4"/>
<evidence type="ECO:0000313" key="6">
    <source>
        <dbReference type="EMBL" id="CAB3933858.1"/>
    </source>
</evidence>
<dbReference type="OrthoDB" id="6522672at2"/>
<accession>A0A6S7F2Z4</accession>
<dbReference type="GeneID" id="92763112"/>
<keyword evidence="2 5" id="KW-0812">Transmembrane</keyword>
<evidence type="ECO:0000256" key="5">
    <source>
        <dbReference type="SAM" id="Phobius"/>
    </source>
</evidence>
<reference evidence="6 7" key="1">
    <citation type="submission" date="2020-04" db="EMBL/GenBank/DDBJ databases">
        <authorList>
            <person name="De Canck E."/>
        </authorList>
    </citation>
    <scope>NUCLEOTIDE SEQUENCE [LARGE SCALE GENOMIC DNA]</scope>
    <source>
        <strain evidence="6 7">LMG 6000</strain>
    </source>
</reference>
<gene>
    <name evidence="6" type="ORF">LMG6000_03450</name>
</gene>
<keyword evidence="7" id="KW-1185">Reference proteome</keyword>
<dbReference type="InterPro" id="IPR032808">
    <property type="entry name" value="DoxX"/>
</dbReference>
<feature type="transmembrane region" description="Helical" evidence="5">
    <location>
        <begin position="12"/>
        <end position="32"/>
    </location>
</feature>
<name>A0A6S7F2Z4_9BURK</name>
<dbReference type="Proteomes" id="UP000494183">
    <property type="component" value="Unassembled WGS sequence"/>
</dbReference>
<protein>
    <recommendedName>
        <fullName evidence="8">Inner membrane protein YphA</fullName>
    </recommendedName>
</protein>
<evidence type="ECO:0000256" key="1">
    <source>
        <dbReference type="ARBA" id="ARBA00004141"/>
    </source>
</evidence>
<sequence length="148" mass="16187">MRQRIGHALDGRWLWIAARILIAVVFLSSGIAKLIDFPGALAEMRAAGLQPAWLFNILTATVLIGGSVLVLLDRALWLGAVSLSVFLLLTIAIVHRFWALEEPQATQALYWALEHVSLVGGLVAAAIASRFRKRLQVALELHCGVSQR</sequence>
<dbReference type="RefSeq" id="WP_063641068.1">
    <property type="nucleotide sequence ID" value="NZ_CADIJK010000003.1"/>
</dbReference>
<keyword evidence="4 5" id="KW-0472">Membrane</keyword>
<feature type="transmembrane region" description="Helical" evidence="5">
    <location>
        <begin position="110"/>
        <end position="128"/>
    </location>
</feature>